<keyword evidence="5" id="KW-1185">Reference proteome</keyword>
<dbReference type="Proteomes" id="UP000509303">
    <property type="component" value="Chromosome"/>
</dbReference>
<feature type="transmembrane region" description="Helical" evidence="2">
    <location>
        <begin position="28"/>
        <end position="47"/>
    </location>
</feature>
<feature type="compositionally biased region" description="Low complexity" evidence="1">
    <location>
        <begin position="412"/>
        <end position="434"/>
    </location>
</feature>
<feature type="transmembrane region" description="Helical" evidence="2">
    <location>
        <begin position="107"/>
        <end position="126"/>
    </location>
</feature>
<dbReference type="GO" id="GO:0016747">
    <property type="term" value="F:acyltransferase activity, transferring groups other than amino-acyl groups"/>
    <property type="evidence" value="ECO:0007669"/>
    <property type="project" value="InterPro"/>
</dbReference>
<feature type="transmembrane region" description="Helical" evidence="2">
    <location>
        <begin position="231"/>
        <end position="248"/>
    </location>
</feature>
<evidence type="ECO:0000256" key="2">
    <source>
        <dbReference type="SAM" id="Phobius"/>
    </source>
</evidence>
<keyword evidence="2" id="KW-0812">Transmembrane</keyword>
<evidence type="ECO:0000313" key="5">
    <source>
        <dbReference type="Proteomes" id="UP000509303"/>
    </source>
</evidence>
<gene>
    <name evidence="4" type="ORF">HUT08_09140</name>
</gene>
<dbReference type="Pfam" id="PF01757">
    <property type="entry name" value="Acyl_transf_3"/>
    <property type="match status" value="1"/>
</dbReference>
<feature type="transmembrane region" description="Helical" evidence="2">
    <location>
        <begin position="346"/>
        <end position="367"/>
    </location>
</feature>
<feature type="transmembrane region" description="Helical" evidence="2">
    <location>
        <begin position="173"/>
        <end position="193"/>
    </location>
</feature>
<feature type="compositionally biased region" description="Pro residues" evidence="1">
    <location>
        <begin position="438"/>
        <end position="452"/>
    </location>
</feature>
<feature type="transmembrane region" description="Helical" evidence="2">
    <location>
        <begin position="138"/>
        <end position="161"/>
    </location>
</feature>
<keyword evidence="4" id="KW-0808">Transferase</keyword>
<protein>
    <submittedName>
        <fullName evidence="4">Acyltransferase</fullName>
    </submittedName>
</protein>
<evidence type="ECO:0000313" key="4">
    <source>
        <dbReference type="EMBL" id="QKW49688.1"/>
    </source>
</evidence>
<proteinExistence type="predicted"/>
<sequence length="475" mass="50112">MARARRAARRIDAGTPTDRDRAIDGLRALALLAVVLGHWLLGGLTRGDGGALETASPLASLGQLAPLSWVLQLLGLFFLVGGYASVRSWRRAEARGVRTGQWLCARLVRLGRPVGALAVACAVLVAELHAVGAPGETLRTALTLVAQPLWFLAVYAVLTALTPYCDRAARRAGAWSAVPLLLCVAAVDLLRYGPYAQSVPSAVGLLNVLPGWLFGYQLGVAWGRGRLDRRGAWLLLVGGTALFAVLVGRCGYPASMVGVPGADRTNSHPPSLLVVALAAAQCGAAILLRGPLARLLRRPLLWAPVALINLSAVTVLCWHQCAPLVLAVPAAWLGEVPGLLAAPDSMGWLLLRCAWLPLFAAVLLVLVRWARQFERGPTAQAAGPARRPGPEREARDAPSTREAAPTPPARPTHPAQAAQPARATHPAEPTEPAHGAGGPPPPRTALPPPRTPLPAQARRSAPPEREAIPCRPRRP</sequence>
<feature type="compositionally biased region" description="Low complexity" evidence="1">
    <location>
        <begin position="377"/>
        <end position="386"/>
    </location>
</feature>
<feature type="transmembrane region" description="Helical" evidence="2">
    <location>
        <begin position="268"/>
        <end position="288"/>
    </location>
</feature>
<keyword evidence="2" id="KW-0472">Membrane</keyword>
<dbReference type="AlphaFoldDB" id="A0A7H8N758"/>
<feature type="transmembrane region" description="Helical" evidence="2">
    <location>
        <begin position="300"/>
        <end position="326"/>
    </location>
</feature>
<feature type="transmembrane region" description="Helical" evidence="2">
    <location>
        <begin position="67"/>
        <end position="86"/>
    </location>
</feature>
<keyword evidence="2" id="KW-1133">Transmembrane helix</keyword>
<evidence type="ECO:0000256" key="1">
    <source>
        <dbReference type="SAM" id="MobiDB-lite"/>
    </source>
</evidence>
<dbReference type="InterPro" id="IPR002656">
    <property type="entry name" value="Acyl_transf_3_dom"/>
</dbReference>
<keyword evidence="4" id="KW-0012">Acyltransferase</keyword>
<name>A0A7H8N758_9ACTN</name>
<feature type="compositionally biased region" description="Basic and acidic residues" evidence="1">
    <location>
        <begin position="388"/>
        <end position="399"/>
    </location>
</feature>
<feature type="domain" description="Acyltransferase 3" evidence="3">
    <location>
        <begin position="21"/>
        <end position="334"/>
    </location>
</feature>
<feature type="transmembrane region" description="Helical" evidence="2">
    <location>
        <begin position="199"/>
        <end position="219"/>
    </location>
</feature>
<organism evidence="4 5">
    <name type="scientific">Streptomyces buecherae</name>
    <dbReference type="NCBI Taxonomy" id="2763006"/>
    <lineage>
        <taxon>Bacteria</taxon>
        <taxon>Bacillati</taxon>
        <taxon>Actinomycetota</taxon>
        <taxon>Actinomycetes</taxon>
        <taxon>Kitasatosporales</taxon>
        <taxon>Streptomycetaceae</taxon>
        <taxon>Streptomyces</taxon>
    </lineage>
</organism>
<reference evidence="4 5" key="1">
    <citation type="submission" date="2020-06" db="EMBL/GenBank/DDBJ databases">
        <title>Genome mining for natural products.</title>
        <authorList>
            <person name="Zhang B."/>
            <person name="Shi J."/>
            <person name="Ge H."/>
        </authorList>
    </citation>
    <scope>NUCLEOTIDE SEQUENCE [LARGE SCALE GENOMIC DNA]</scope>
    <source>
        <strain evidence="4 5">NA00687</strain>
    </source>
</reference>
<dbReference type="EMBL" id="CP054929">
    <property type="protein sequence ID" value="QKW49688.1"/>
    <property type="molecule type" value="Genomic_DNA"/>
</dbReference>
<feature type="region of interest" description="Disordered" evidence="1">
    <location>
        <begin position="377"/>
        <end position="475"/>
    </location>
</feature>
<accession>A0A7H8N758</accession>
<evidence type="ECO:0000259" key="3">
    <source>
        <dbReference type="Pfam" id="PF01757"/>
    </source>
</evidence>